<dbReference type="EMBL" id="OMOF01000231">
    <property type="protein sequence ID" value="SPF44341.1"/>
    <property type="molecule type" value="Genomic_DNA"/>
</dbReference>
<proteinExistence type="predicted"/>
<dbReference type="AlphaFoldDB" id="A0A2U3KXF5"/>
<reference evidence="2" key="1">
    <citation type="submission" date="2018-02" db="EMBL/GenBank/DDBJ databases">
        <authorList>
            <person name="Hausmann B."/>
        </authorList>
    </citation>
    <scope>NUCLEOTIDE SEQUENCE [LARGE SCALE GENOMIC DNA]</scope>
    <source>
        <strain evidence="2">Peat soil MAG SbF1</strain>
    </source>
</reference>
<accession>A0A2U3KXF5</accession>
<evidence type="ECO:0000313" key="1">
    <source>
        <dbReference type="EMBL" id="SPF44341.1"/>
    </source>
</evidence>
<gene>
    <name evidence="1" type="ORF">SBF1_3060013</name>
</gene>
<dbReference type="Proteomes" id="UP000238916">
    <property type="component" value="Unassembled WGS sequence"/>
</dbReference>
<name>A0A2U3KXF5_9FIRM</name>
<sequence>MELQRRQISGVPAFLIGEDVVVGLDKEKILKLVDHRVIQCEKCSQKMRVPIKKGTIQVTCSKCAQVFNVQTQR</sequence>
<evidence type="ECO:0000313" key="2">
    <source>
        <dbReference type="Proteomes" id="UP000238916"/>
    </source>
</evidence>
<organism evidence="1 2">
    <name type="scientific">Candidatus Desulfosporosinus infrequens</name>
    <dbReference type="NCBI Taxonomy" id="2043169"/>
    <lineage>
        <taxon>Bacteria</taxon>
        <taxon>Bacillati</taxon>
        <taxon>Bacillota</taxon>
        <taxon>Clostridia</taxon>
        <taxon>Eubacteriales</taxon>
        <taxon>Desulfitobacteriaceae</taxon>
        <taxon>Desulfosporosinus</taxon>
    </lineage>
</organism>
<protein>
    <submittedName>
        <fullName evidence="1">Glutaredoxin-like protein</fullName>
    </submittedName>
</protein>